<name>A0A6A4GX09_9AGAR</name>
<evidence type="ECO:0000313" key="1">
    <source>
        <dbReference type="EMBL" id="KAE9389575.1"/>
    </source>
</evidence>
<dbReference type="EMBL" id="ML769690">
    <property type="protein sequence ID" value="KAE9389575.1"/>
    <property type="molecule type" value="Genomic_DNA"/>
</dbReference>
<dbReference type="AlphaFoldDB" id="A0A6A4GX09"/>
<dbReference type="OrthoDB" id="2896950at2759"/>
<evidence type="ECO:0000313" key="2">
    <source>
        <dbReference type="Proteomes" id="UP000799118"/>
    </source>
</evidence>
<keyword evidence="2" id="KW-1185">Reference proteome</keyword>
<sequence length="472" mass="53800">MTRRLPFEPADKTLTLPGESGVSITLDINSKTNQRKSELKHPVCKLQQVSTKDVEAWMDRVKAAELAPAGPGSLLSQAQQPTFLHPSHPLIQENLSQFTSLLEDDWNFQSCPEISGVRIPAHYWRDIFLKSSQWKISRNRTQWYFWRDLITALHKDGDSIDKTCTRYTDTTGRFLGLKAIVQGLRREQSVAEEDHLVCFEQKATPKNPVIKQMQKRKNTPGNVEKWLQQVDSCRKSEGFVAPESLSGWSSSHHLESRLEYVKDITDLLEASVRQNAQIIAFLASTSLPSVVQAPPPFMIAQARTTPGVHRMFHAGNTAPEIGETIFSLTQFFSLEIANGQIISYSSDDLPDNCDCLWPTVGPKQDMRNLQTVWDDEDPHWMNNKSVLIPLMIGGKCIALRYWRKMWNATGKRFPSKLLTSWHNRKYLTEELRKYPSVQHFLAAFIQTTGRPGTITQIIKAVRNKRCNEARVD</sequence>
<protein>
    <submittedName>
        <fullName evidence="1">Uncharacterized protein</fullName>
    </submittedName>
</protein>
<reference evidence="1" key="1">
    <citation type="journal article" date="2019" name="Environ. Microbiol.">
        <title>Fungal ecological strategies reflected in gene transcription - a case study of two litter decomposers.</title>
        <authorList>
            <person name="Barbi F."/>
            <person name="Kohler A."/>
            <person name="Barry K."/>
            <person name="Baskaran P."/>
            <person name="Daum C."/>
            <person name="Fauchery L."/>
            <person name="Ihrmark K."/>
            <person name="Kuo A."/>
            <person name="LaButti K."/>
            <person name="Lipzen A."/>
            <person name="Morin E."/>
            <person name="Grigoriev I.V."/>
            <person name="Henrissat B."/>
            <person name="Lindahl B."/>
            <person name="Martin F."/>
        </authorList>
    </citation>
    <scope>NUCLEOTIDE SEQUENCE</scope>
    <source>
        <strain evidence="1">JB14</strain>
    </source>
</reference>
<proteinExistence type="predicted"/>
<dbReference type="Proteomes" id="UP000799118">
    <property type="component" value="Unassembled WGS sequence"/>
</dbReference>
<gene>
    <name evidence="1" type="ORF">BT96DRAFT_946747</name>
</gene>
<accession>A0A6A4GX09</accession>
<organism evidence="1 2">
    <name type="scientific">Gymnopus androsaceus JB14</name>
    <dbReference type="NCBI Taxonomy" id="1447944"/>
    <lineage>
        <taxon>Eukaryota</taxon>
        <taxon>Fungi</taxon>
        <taxon>Dikarya</taxon>
        <taxon>Basidiomycota</taxon>
        <taxon>Agaricomycotina</taxon>
        <taxon>Agaricomycetes</taxon>
        <taxon>Agaricomycetidae</taxon>
        <taxon>Agaricales</taxon>
        <taxon>Marasmiineae</taxon>
        <taxon>Omphalotaceae</taxon>
        <taxon>Gymnopus</taxon>
    </lineage>
</organism>